<dbReference type="VEuPathDB" id="FungiDB:MAN_10622"/>
<dbReference type="OrthoDB" id="4114509at2759"/>
<proteinExistence type="predicted"/>
<evidence type="ECO:0000313" key="2">
    <source>
        <dbReference type="Proteomes" id="UP000031186"/>
    </source>
</evidence>
<name>A0A0B4EUN1_METAF</name>
<organism evidence="1 2">
    <name type="scientific">Metarhizium anisopliae (strain ARSEF 549)</name>
    <dbReference type="NCBI Taxonomy" id="3151832"/>
    <lineage>
        <taxon>Eukaryota</taxon>
        <taxon>Fungi</taxon>
        <taxon>Dikarya</taxon>
        <taxon>Ascomycota</taxon>
        <taxon>Pezizomycotina</taxon>
        <taxon>Sordariomycetes</taxon>
        <taxon>Hypocreomycetidae</taxon>
        <taxon>Hypocreales</taxon>
        <taxon>Clavicipitaceae</taxon>
        <taxon>Metarhizium</taxon>
    </lineage>
</organism>
<sequence length="466" mass="51662">MAETISTDYLVIGAGAMGMAFVDTLLSDTKATVVIVDRYDSPGGHWNVAYPFVHLHQPSSFYGVNSKKLGNDQMDKVGLNKGLLELATSQEVVGYYSQLMYQHFLPSGRVTYFPKCEYTGDGMFHSVVTAKSFQVGKETRIVDATFMKVRVPAMGPPAYEVASGVDLITPNELANINRAYGNYTVVGAGKTGIDTCLWLLGRGIEPSNISWIMPRDSWLLDREALQPGPMFSERRRQDQMARFQAAMSATSVDDLFKRLESAGHLMRLSDKVWPTMYRCATVSIPEFKQLGKIDSIIRMGRVIRVGDGEVKLQGGTYKAKPDTLYINCTADGAAKLLPVPVFNGNKITLQPVRTCQQVFSSAFIAHVEATYNDENLKNEMCRPIPLPYETVDWIKTAILNTGNRRIWNSKPATVAWLLQARLNLDMHNAPEDPAERAAVEKQKDEMGEAVAQRLMELVGTKGQDAA</sequence>
<keyword evidence="2" id="KW-1185">Reference proteome</keyword>
<evidence type="ECO:0000313" key="1">
    <source>
        <dbReference type="EMBL" id="KID59452.1"/>
    </source>
</evidence>
<dbReference type="Gene3D" id="3.50.50.60">
    <property type="entry name" value="FAD/NAD(P)-binding domain"/>
    <property type="match status" value="1"/>
</dbReference>
<dbReference type="Proteomes" id="UP000031186">
    <property type="component" value="Unassembled WGS sequence"/>
</dbReference>
<dbReference type="EMBL" id="AZNF01000028">
    <property type="protein sequence ID" value="KID59452.1"/>
    <property type="molecule type" value="Genomic_DNA"/>
</dbReference>
<gene>
    <name evidence="1" type="ORF">MAN_10622</name>
</gene>
<dbReference type="AlphaFoldDB" id="A0A0B4EUN1"/>
<protein>
    <submittedName>
        <fullName evidence="1">FAD-dependent pyridine nucleotide-disulfide oxidoreductase</fullName>
    </submittedName>
</protein>
<dbReference type="HOGENOM" id="CLU_030357_0_0_1"/>
<dbReference type="InterPro" id="IPR036188">
    <property type="entry name" value="FAD/NAD-bd_sf"/>
</dbReference>
<accession>A0A0B4EUN1</accession>
<comment type="caution">
    <text evidence="1">The sequence shown here is derived from an EMBL/GenBank/DDBJ whole genome shotgun (WGS) entry which is preliminary data.</text>
</comment>
<feature type="non-terminal residue" evidence="1">
    <location>
        <position position="1"/>
    </location>
</feature>
<reference evidence="1 2" key="1">
    <citation type="journal article" date="2014" name="Proc. Natl. Acad. Sci. U.S.A.">
        <title>Trajectory and genomic determinants of fungal-pathogen speciation and host adaptation.</title>
        <authorList>
            <person name="Hu X."/>
            <person name="Xiao G."/>
            <person name="Zheng P."/>
            <person name="Shang Y."/>
            <person name="Su Y."/>
            <person name="Zhang X."/>
            <person name="Liu X."/>
            <person name="Zhan S."/>
            <person name="St Leger R.J."/>
            <person name="Wang C."/>
        </authorList>
    </citation>
    <scope>NUCLEOTIDE SEQUENCE [LARGE SCALE GENOMIC DNA]</scope>
    <source>
        <strain evidence="1 2">ARSEF 549</strain>
    </source>
</reference>
<dbReference type="SUPFAM" id="SSF51905">
    <property type="entry name" value="FAD/NAD(P)-binding domain"/>
    <property type="match status" value="1"/>
</dbReference>